<sequence>MFKKRTRTANPRVKEDYSTPPPRPSSSSSSTAIAGIEGESGLTAADTENRPVEDEEEEAPTGTLQEILLLRRLTQSKSRMSGIDLVRLNKGEEKKRKKKPKRKDGDPEDPAEDEAGEEGGEAYGLKQSRAGRGEGGGGEGEDAENDDASKARRLVRSNNFTQQTNALDVDKHMMAYIEAELAKRRQGPASTANPNQDTSTSNNTNKPEVDPQEELYAIAEKYRLEKYKPSKSRGAHDDEEGGNVTTSLGMLTSIPEVDLGMDIRLKNIEETERAKRAMMENRNRNRGQGQKRNEADESFAAARFYRPHHTIQSDAEALEDAKREAAGLPPLNRGNNRQRDRNETATDDQVYERFKKR</sequence>
<dbReference type="Proteomes" id="UP000812966">
    <property type="component" value="Unassembled WGS sequence"/>
</dbReference>
<feature type="compositionally biased region" description="Polar residues" evidence="4">
    <location>
        <begin position="188"/>
        <end position="206"/>
    </location>
</feature>
<dbReference type="AlphaFoldDB" id="A0A8K0JEH1"/>
<evidence type="ECO:0000256" key="2">
    <source>
        <dbReference type="ARBA" id="ARBA00007643"/>
    </source>
</evidence>
<dbReference type="GO" id="GO:0005681">
    <property type="term" value="C:spliceosomal complex"/>
    <property type="evidence" value="ECO:0007669"/>
    <property type="project" value="TreeGrafter"/>
</dbReference>
<evidence type="ECO:0000256" key="3">
    <source>
        <dbReference type="ARBA" id="ARBA00023242"/>
    </source>
</evidence>
<dbReference type="InterPro" id="IPR010756">
    <property type="entry name" value="Tls1-like"/>
</dbReference>
<dbReference type="GO" id="GO:0000398">
    <property type="term" value="P:mRNA splicing, via spliceosome"/>
    <property type="evidence" value="ECO:0007669"/>
    <property type="project" value="TreeGrafter"/>
</dbReference>
<protein>
    <recommendedName>
        <fullName evidence="7">Hepatocellular carcinoma-associated antigen 59-domain-containing protein</fullName>
    </recommendedName>
</protein>
<dbReference type="PANTHER" id="PTHR13486">
    <property type="entry name" value="TELOMERE LENGTH AND SILENCING PROTEIN 1 TLS1 FAMILY MEMBER"/>
    <property type="match status" value="1"/>
</dbReference>
<accession>A0A8K0JEH1</accession>
<feature type="region of interest" description="Disordered" evidence="4">
    <location>
        <begin position="314"/>
        <end position="357"/>
    </location>
</feature>
<evidence type="ECO:0000256" key="4">
    <source>
        <dbReference type="SAM" id="MobiDB-lite"/>
    </source>
</evidence>
<feature type="compositionally biased region" description="Polar residues" evidence="4">
    <location>
        <begin position="156"/>
        <end position="166"/>
    </location>
</feature>
<feature type="compositionally biased region" description="Acidic residues" evidence="4">
    <location>
        <begin position="106"/>
        <end position="120"/>
    </location>
</feature>
<feature type="region of interest" description="Disordered" evidence="4">
    <location>
        <begin position="1"/>
        <end position="249"/>
    </location>
</feature>
<organism evidence="5 6">
    <name type="scientific">Filobasidium floriforme</name>
    <dbReference type="NCBI Taxonomy" id="5210"/>
    <lineage>
        <taxon>Eukaryota</taxon>
        <taxon>Fungi</taxon>
        <taxon>Dikarya</taxon>
        <taxon>Basidiomycota</taxon>
        <taxon>Agaricomycotina</taxon>
        <taxon>Tremellomycetes</taxon>
        <taxon>Filobasidiales</taxon>
        <taxon>Filobasidiaceae</taxon>
        <taxon>Filobasidium</taxon>
    </lineage>
</organism>
<name>A0A8K0JEH1_9TREE</name>
<evidence type="ECO:0000256" key="1">
    <source>
        <dbReference type="ARBA" id="ARBA00004123"/>
    </source>
</evidence>
<reference evidence="5" key="1">
    <citation type="submission" date="2020-04" db="EMBL/GenBank/DDBJ databases">
        <title>Analysis of mating type loci in Filobasidium floriforme.</title>
        <authorList>
            <person name="Nowrousian M."/>
        </authorList>
    </citation>
    <scope>NUCLEOTIDE SEQUENCE</scope>
    <source>
        <strain evidence="5">CBS 6242</strain>
    </source>
</reference>
<dbReference type="PANTHER" id="PTHR13486:SF2">
    <property type="entry name" value="SPLICING FACTOR C9ORF78"/>
    <property type="match status" value="1"/>
</dbReference>
<keyword evidence="3" id="KW-0539">Nucleus</keyword>
<evidence type="ECO:0000313" key="6">
    <source>
        <dbReference type="Proteomes" id="UP000812966"/>
    </source>
</evidence>
<evidence type="ECO:0000313" key="5">
    <source>
        <dbReference type="EMBL" id="KAG7527711.1"/>
    </source>
</evidence>
<comment type="subcellular location">
    <subcellularLocation>
        <location evidence="1">Nucleus</location>
    </subcellularLocation>
</comment>
<gene>
    <name evidence="5" type="ORF">FFLO_06659</name>
</gene>
<comment type="similarity">
    <text evidence="2">Belongs to the TLS1 family.</text>
</comment>
<feature type="compositionally biased region" description="Basic and acidic residues" evidence="4">
    <location>
        <begin position="337"/>
        <end position="357"/>
    </location>
</feature>
<keyword evidence="6" id="KW-1185">Reference proteome</keyword>
<dbReference type="Pfam" id="PF07052">
    <property type="entry name" value="Hep_59"/>
    <property type="match status" value="1"/>
</dbReference>
<comment type="caution">
    <text evidence="5">The sequence shown here is derived from an EMBL/GenBank/DDBJ whole genome shotgun (WGS) entry which is preliminary data.</text>
</comment>
<dbReference type="EMBL" id="JABELV010000240">
    <property type="protein sequence ID" value="KAG7527711.1"/>
    <property type="molecule type" value="Genomic_DNA"/>
</dbReference>
<proteinExistence type="inferred from homology"/>
<evidence type="ECO:0008006" key="7">
    <source>
        <dbReference type="Google" id="ProtNLM"/>
    </source>
</evidence>